<feature type="domain" description="Activator of Hsp90 ATPase homologue 1/2-like C-terminal" evidence="2">
    <location>
        <begin position="16"/>
        <end position="151"/>
    </location>
</feature>
<organism evidence="3 4">
    <name type="scientific">Vulgatibacter incomptus</name>
    <dbReference type="NCBI Taxonomy" id="1391653"/>
    <lineage>
        <taxon>Bacteria</taxon>
        <taxon>Pseudomonadati</taxon>
        <taxon>Myxococcota</taxon>
        <taxon>Myxococcia</taxon>
        <taxon>Myxococcales</taxon>
        <taxon>Cystobacterineae</taxon>
        <taxon>Vulgatibacteraceae</taxon>
        <taxon>Vulgatibacter</taxon>
    </lineage>
</organism>
<dbReference type="AlphaFoldDB" id="A0A0K1PGL4"/>
<sequence>MSETSPDKIDRSIVLRAPRSRVWRALTDAAEFGEWFRAKLEGAFTVGQRTRGTITHPGFEHVAMELDVVRMEGERLFAFRWHPYAVEPGVDYSSEPMTLVEFHLEDVEGGTHLRVTESGFDQLPPERRATAFRMNDGGWAQQLENIRQHVEA</sequence>
<keyword evidence="4" id="KW-1185">Reference proteome</keyword>
<dbReference type="STRING" id="1391653.AKJ08_2948"/>
<dbReference type="InterPro" id="IPR013538">
    <property type="entry name" value="ASHA1/2-like_C"/>
</dbReference>
<dbReference type="Gene3D" id="3.30.530.20">
    <property type="match status" value="1"/>
</dbReference>
<dbReference type="CDD" id="cd08898">
    <property type="entry name" value="SRPBCC_CalC_Aha1-like_5"/>
    <property type="match status" value="1"/>
</dbReference>
<dbReference type="Proteomes" id="UP000055590">
    <property type="component" value="Chromosome"/>
</dbReference>
<proteinExistence type="inferred from homology"/>
<protein>
    <recommendedName>
        <fullName evidence="2">Activator of Hsp90 ATPase homologue 1/2-like C-terminal domain-containing protein</fullName>
    </recommendedName>
</protein>
<dbReference type="EMBL" id="CP012332">
    <property type="protein sequence ID" value="AKU92561.1"/>
    <property type="molecule type" value="Genomic_DNA"/>
</dbReference>
<dbReference type="OrthoDB" id="9800600at2"/>
<evidence type="ECO:0000256" key="1">
    <source>
        <dbReference type="ARBA" id="ARBA00006817"/>
    </source>
</evidence>
<comment type="similarity">
    <text evidence="1">Belongs to the AHA1 family.</text>
</comment>
<dbReference type="Pfam" id="PF08327">
    <property type="entry name" value="AHSA1"/>
    <property type="match status" value="1"/>
</dbReference>
<name>A0A0K1PGL4_9BACT</name>
<gene>
    <name evidence="3" type="ORF">AKJ08_2948</name>
</gene>
<dbReference type="RefSeq" id="WP_050726712.1">
    <property type="nucleotide sequence ID" value="NZ_CP012332.1"/>
</dbReference>
<evidence type="ECO:0000313" key="3">
    <source>
        <dbReference type="EMBL" id="AKU92561.1"/>
    </source>
</evidence>
<evidence type="ECO:0000259" key="2">
    <source>
        <dbReference type="Pfam" id="PF08327"/>
    </source>
</evidence>
<evidence type="ECO:0000313" key="4">
    <source>
        <dbReference type="Proteomes" id="UP000055590"/>
    </source>
</evidence>
<accession>A0A0K1PGL4</accession>
<dbReference type="KEGG" id="vin:AKJ08_2948"/>
<reference evidence="3 4" key="1">
    <citation type="submission" date="2015-08" db="EMBL/GenBank/DDBJ databases">
        <authorList>
            <person name="Babu N.S."/>
            <person name="Beckwith C.J."/>
            <person name="Beseler K.G."/>
            <person name="Brison A."/>
            <person name="Carone J.V."/>
            <person name="Caskin T.P."/>
            <person name="Diamond M."/>
            <person name="Durham M.E."/>
            <person name="Foxe J.M."/>
            <person name="Go M."/>
            <person name="Henderson B.A."/>
            <person name="Jones I.B."/>
            <person name="McGettigan J.A."/>
            <person name="Micheletti S.J."/>
            <person name="Nasrallah M.E."/>
            <person name="Ortiz D."/>
            <person name="Piller C.R."/>
            <person name="Privatt S.R."/>
            <person name="Schneider S.L."/>
            <person name="Sharp S."/>
            <person name="Smith T.C."/>
            <person name="Stanton J.D."/>
            <person name="Ullery H.E."/>
            <person name="Wilson R.J."/>
            <person name="Serrano M.G."/>
            <person name="Buck G."/>
            <person name="Lee V."/>
            <person name="Wang Y."/>
            <person name="Carvalho R."/>
            <person name="Voegtly L."/>
            <person name="Shi R."/>
            <person name="Duckworth R."/>
            <person name="Johnson A."/>
            <person name="Loviza R."/>
            <person name="Walstead R."/>
            <person name="Shah Z."/>
            <person name="Kiflezghi M."/>
            <person name="Wade K."/>
            <person name="Ball S.L."/>
            <person name="Bradley K.W."/>
            <person name="Asai D.J."/>
            <person name="Bowman C.A."/>
            <person name="Russell D.A."/>
            <person name="Pope W.H."/>
            <person name="Jacobs-Sera D."/>
            <person name="Hendrix R.W."/>
            <person name="Hatfull G.F."/>
        </authorList>
    </citation>
    <scope>NUCLEOTIDE SEQUENCE [LARGE SCALE GENOMIC DNA]</scope>
    <source>
        <strain evidence="3 4">DSM 27710</strain>
    </source>
</reference>
<dbReference type="SUPFAM" id="SSF55961">
    <property type="entry name" value="Bet v1-like"/>
    <property type="match status" value="1"/>
</dbReference>
<dbReference type="PATRIC" id="fig|1391653.3.peg.3072"/>
<dbReference type="InterPro" id="IPR023393">
    <property type="entry name" value="START-like_dom_sf"/>
</dbReference>